<evidence type="ECO:0000313" key="17">
    <source>
        <dbReference type="EMBL" id="BAE49317.1"/>
    </source>
</evidence>
<feature type="binding site" evidence="13 15">
    <location>
        <begin position="371"/>
        <end position="374"/>
    </location>
    <ligand>
        <name>ATP</name>
        <dbReference type="ChEBI" id="CHEBI:30616"/>
    </ligand>
</feature>
<dbReference type="PIRSF" id="PIRSF000724">
    <property type="entry name" value="Pgk"/>
    <property type="match status" value="1"/>
</dbReference>
<proteinExistence type="inferred from homology"/>
<dbReference type="SUPFAM" id="SSF53748">
    <property type="entry name" value="Phosphoglycerate kinase"/>
    <property type="match status" value="1"/>
</dbReference>
<dbReference type="KEGG" id="mag:amb0513"/>
<dbReference type="HAMAP" id="MF_00145">
    <property type="entry name" value="Phosphoglyc_kinase"/>
    <property type="match status" value="1"/>
</dbReference>
<dbReference type="InterPro" id="IPR015911">
    <property type="entry name" value="Phosphoglycerate_kinase_CS"/>
</dbReference>
<comment type="similarity">
    <text evidence="3 13 16">Belongs to the phosphoglycerate kinase family.</text>
</comment>
<dbReference type="GO" id="GO:0006094">
    <property type="term" value="P:gluconeogenesis"/>
    <property type="evidence" value="ECO:0007669"/>
    <property type="project" value="TreeGrafter"/>
</dbReference>
<dbReference type="Proteomes" id="UP000007058">
    <property type="component" value="Chromosome"/>
</dbReference>
<feature type="binding site" evidence="13">
    <location>
        <position position="136"/>
    </location>
    <ligand>
        <name>substrate</name>
    </ligand>
</feature>
<feature type="binding site" evidence="13 14">
    <location>
        <begin position="40"/>
        <end position="42"/>
    </location>
    <ligand>
        <name>substrate</name>
    </ligand>
</feature>
<protein>
    <recommendedName>
        <fullName evidence="6 13">Phosphoglycerate kinase</fullName>
        <ecNumber evidence="5 13">2.7.2.3</ecNumber>
    </recommendedName>
</protein>
<keyword evidence="7 13" id="KW-0963">Cytoplasm</keyword>
<feature type="binding site" evidence="14">
    <location>
        <position position="169"/>
    </location>
    <ligand>
        <name>(2R)-3-phosphoglycerate</name>
        <dbReference type="ChEBI" id="CHEBI:58272"/>
    </ligand>
</feature>
<dbReference type="PROSITE" id="PS00111">
    <property type="entry name" value="PGLYCERATE_KINASE"/>
    <property type="match status" value="1"/>
</dbReference>
<evidence type="ECO:0000256" key="5">
    <source>
        <dbReference type="ARBA" id="ARBA00013061"/>
    </source>
</evidence>
<feature type="binding site" evidence="14">
    <location>
        <position position="55"/>
    </location>
    <ligand>
        <name>(2R)-3-phosphoglycerate</name>
        <dbReference type="ChEBI" id="CHEBI:58272"/>
    </ligand>
</feature>
<dbReference type="HOGENOM" id="CLU_025427_0_2_5"/>
<keyword evidence="12 13" id="KW-0324">Glycolysis</keyword>
<dbReference type="Pfam" id="PF00162">
    <property type="entry name" value="PGK"/>
    <property type="match status" value="1"/>
</dbReference>
<name>Q2WA08_PARM1</name>
<evidence type="ECO:0000256" key="4">
    <source>
        <dbReference type="ARBA" id="ARBA00011245"/>
    </source>
</evidence>
<keyword evidence="8 13" id="KW-0808">Transferase</keyword>
<dbReference type="EC" id="2.7.2.3" evidence="5 13"/>
<dbReference type="EMBL" id="AP007255">
    <property type="protein sequence ID" value="BAE49317.1"/>
    <property type="molecule type" value="Genomic_DNA"/>
</dbReference>
<dbReference type="InterPro" id="IPR036043">
    <property type="entry name" value="Phosphoglycerate_kinase_sf"/>
</dbReference>
<evidence type="ECO:0000256" key="12">
    <source>
        <dbReference type="ARBA" id="ARBA00023152"/>
    </source>
</evidence>
<dbReference type="InterPro" id="IPR015824">
    <property type="entry name" value="Phosphoglycerate_kinase_N"/>
</dbReference>
<dbReference type="PANTHER" id="PTHR11406:SF23">
    <property type="entry name" value="PHOSPHOGLYCERATE KINASE 1, CHLOROPLASTIC-RELATED"/>
    <property type="match status" value="1"/>
</dbReference>
<dbReference type="InterPro" id="IPR001576">
    <property type="entry name" value="Phosphoglycerate_kinase"/>
</dbReference>
<dbReference type="GO" id="GO:0005829">
    <property type="term" value="C:cytosol"/>
    <property type="evidence" value="ECO:0007669"/>
    <property type="project" value="TreeGrafter"/>
</dbReference>
<dbReference type="FunFam" id="3.40.50.1260:FF:000031">
    <property type="entry name" value="Phosphoglycerate kinase 1"/>
    <property type="match status" value="1"/>
</dbReference>
<evidence type="ECO:0000256" key="3">
    <source>
        <dbReference type="ARBA" id="ARBA00008982"/>
    </source>
</evidence>
<sequence length="435" mass="45227">MRAEGSPFRPNSIQIIKGAVMFRTIDKLDVQGKRVLVRADLNVPAKDGKVTDTTRIDRSAATLIQLAAKGAKVIVLTHFGRPKGREDKYSQKLLVEPLAKAVGKAVAWADDCIGPDVEKLIASMKDGDIALLENVRFHPEEEKNDPAFAKALAALGDAYVNDAFSTAHRAHASTEGLAHLLPAAAGRLMQAELEALGKALEAPEKPVAAIVGGAKVSTKLDLLGNLVSKVDYLIIGGGMANTFLFAQGKQVGKSLCEKDLADTARAILEKAKEAKCHIVLPVDAVVAGEFAENAANEVVSVDAVPADKMILDAGPASAEAIIDRLGGCKTLVWNGPLGAFEIAPFDKATNAVAQWAAERTLQGKLLTVGGGGDTVSALAKAGVEEKFSYISTAGGAFLEWLEGKELPGVAALHVQPEQVRGTGCGCGAGGAGGCG</sequence>
<evidence type="ECO:0000256" key="16">
    <source>
        <dbReference type="RuleBase" id="RU000532"/>
    </source>
</evidence>
<feature type="binding site" evidence="13">
    <location>
        <position position="169"/>
    </location>
    <ligand>
        <name>substrate</name>
    </ligand>
</feature>
<dbReference type="AlphaFoldDB" id="Q2WA08"/>
<keyword evidence="18" id="KW-1185">Reference proteome</keyword>
<keyword evidence="10 13" id="KW-0418">Kinase</keyword>
<dbReference type="FunFam" id="3.40.50.1260:FF:000006">
    <property type="entry name" value="Phosphoglycerate kinase"/>
    <property type="match status" value="1"/>
</dbReference>
<feature type="binding site" evidence="13 14">
    <location>
        <begin position="78"/>
        <end position="81"/>
    </location>
    <ligand>
        <name>substrate</name>
    </ligand>
</feature>
<reference evidence="17 18" key="1">
    <citation type="journal article" date="2005" name="DNA Res.">
        <title>Complete genome sequence of the facultative anaerobic magnetotactic bacterium Magnetospirillum sp. strain AMB-1.</title>
        <authorList>
            <person name="Matsunaga T."/>
            <person name="Okamura Y."/>
            <person name="Fukuda Y."/>
            <person name="Wahyudi A.T."/>
            <person name="Murase Y."/>
            <person name="Takeyama H."/>
        </authorList>
    </citation>
    <scope>NUCLEOTIDE SEQUENCE [LARGE SCALE GENOMIC DNA]</scope>
    <source>
        <strain evidence="18">ATCC 700264 / AMB-1</strain>
    </source>
</reference>
<evidence type="ECO:0000256" key="13">
    <source>
        <dbReference type="HAMAP-Rule" id="MF_00145"/>
    </source>
</evidence>
<dbReference type="CDD" id="cd00318">
    <property type="entry name" value="Phosphoglycerate_kinase"/>
    <property type="match status" value="1"/>
</dbReference>
<evidence type="ECO:0000256" key="8">
    <source>
        <dbReference type="ARBA" id="ARBA00022679"/>
    </source>
</evidence>
<dbReference type="GO" id="GO:0004618">
    <property type="term" value="F:phosphoglycerate kinase activity"/>
    <property type="evidence" value="ECO:0007669"/>
    <property type="project" value="UniProtKB-UniRule"/>
</dbReference>
<evidence type="ECO:0000256" key="9">
    <source>
        <dbReference type="ARBA" id="ARBA00022741"/>
    </source>
</evidence>
<accession>Q2WA08</accession>
<dbReference type="STRING" id="342108.amb0513"/>
<comment type="subcellular location">
    <subcellularLocation>
        <location evidence="13">Cytoplasm</location>
    </subcellularLocation>
</comment>
<comment type="subunit">
    <text evidence="4 13">Monomer.</text>
</comment>
<dbReference type="Gene3D" id="3.40.50.1260">
    <property type="entry name" value="Phosphoglycerate kinase, N-terminal domain"/>
    <property type="match status" value="2"/>
</dbReference>
<comment type="catalytic activity">
    <reaction evidence="1 13 16">
        <text>(2R)-3-phosphoglycerate + ATP = (2R)-3-phospho-glyceroyl phosphate + ADP</text>
        <dbReference type="Rhea" id="RHEA:14801"/>
        <dbReference type="ChEBI" id="CHEBI:30616"/>
        <dbReference type="ChEBI" id="CHEBI:57604"/>
        <dbReference type="ChEBI" id="CHEBI:58272"/>
        <dbReference type="ChEBI" id="CHEBI:456216"/>
        <dbReference type="EC" id="2.7.2.3"/>
    </reaction>
</comment>
<dbReference type="PANTHER" id="PTHR11406">
    <property type="entry name" value="PHOSPHOGLYCERATE KINASE"/>
    <property type="match status" value="1"/>
</dbReference>
<dbReference type="GO" id="GO:0043531">
    <property type="term" value="F:ADP binding"/>
    <property type="evidence" value="ECO:0007669"/>
    <property type="project" value="TreeGrafter"/>
</dbReference>
<comment type="pathway">
    <text evidence="2 13">Carbohydrate degradation; glycolysis; pyruvate from D-glyceraldehyde 3-phosphate: step 2/5.</text>
</comment>
<feature type="binding site" evidence="14">
    <location>
        <position position="136"/>
    </location>
    <ligand>
        <name>(2R)-3-phosphoglycerate</name>
        <dbReference type="ChEBI" id="CHEBI:58272"/>
    </ligand>
</feature>
<keyword evidence="9 13" id="KW-0547">Nucleotide-binding</keyword>
<evidence type="ECO:0000256" key="15">
    <source>
        <dbReference type="PIRSR" id="PIRSR000724-2"/>
    </source>
</evidence>
<evidence type="ECO:0000313" key="18">
    <source>
        <dbReference type="Proteomes" id="UP000007058"/>
    </source>
</evidence>
<evidence type="ECO:0000256" key="6">
    <source>
        <dbReference type="ARBA" id="ARBA00016471"/>
    </source>
</evidence>
<dbReference type="GO" id="GO:0005524">
    <property type="term" value="F:ATP binding"/>
    <property type="evidence" value="ECO:0007669"/>
    <property type="project" value="UniProtKB-KW"/>
</dbReference>
<dbReference type="UniPathway" id="UPA00109">
    <property type="reaction ID" value="UER00185"/>
</dbReference>
<evidence type="ECO:0000256" key="2">
    <source>
        <dbReference type="ARBA" id="ARBA00004838"/>
    </source>
</evidence>
<feature type="binding site" evidence="13">
    <location>
        <position position="55"/>
    </location>
    <ligand>
        <name>substrate</name>
    </ligand>
</feature>
<evidence type="ECO:0000256" key="11">
    <source>
        <dbReference type="ARBA" id="ARBA00022840"/>
    </source>
</evidence>
<keyword evidence="11 13" id="KW-0067">ATP-binding</keyword>
<evidence type="ECO:0000256" key="1">
    <source>
        <dbReference type="ARBA" id="ARBA00000642"/>
    </source>
</evidence>
<gene>
    <name evidence="13" type="primary">pgk</name>
    <name evidence="17" type="ordered locus">amb0513</name>
</gene>
<feature type="binding site" evidence="13 15">
    <location>
        <position position="341"/>
    </location>
    <ligand>
        <name>ATP</name>
        <dbReference type="ChEBI" id="CHEBI:30616"/>
    </ligand>
</feature>
<evidence type="ECO:0000256" key="10">
    <source>
        <dbReference type="ARBA" id="ARBA00022777"/>
    </source>
</evidence>
<dbReference type="GO" id="GO:0006096">
    <property type="term" value="P:glycolytic process"/>
    <property type="evidence" value="ECO:0007669"/>
    <property type="project" value="UniProtKB-UniRule"/>
</dbReference>
<feature type="binding site" evidence="13 15">
    <location>
        <position position="219"/>
    </location>
    <ligand>
        <name>ATP</name>
        <dbReference type="ChEBI" id="CHEBI:30616"/>
    </ligand>
</feature>
<evidence type="ECO:0000256" key="7">
    <source>
        <dbReference type="ARBA" id="ARBA00022490"/>
    </source>
</evidence>
<evidence type="ECO:0000256" key="14">
    <source>
        <dbReference type="PIRSR" id="PIRSR000724-1"/>
    </source>
</evidence>
<organism evidence="17 18">
    <name type="scientific">Paramagnetospirillum magneticum (strain ATCC 700264 / AMB-1)</name>
    <name type="common">Magnetospirillum magneticum</name>
    <dbReference type="NCBI Taxonomy" id="342108"/>
    <lineage>
        <taxon>Bacteria</taxon>
        <taxon>Pseudomonadati</taxon>
        <taxon>Pseudomonadota</taxon>
        <taxon>Alphaproteobacteria</taxon>
        <taxon>Rhodospirillales</taxon>
        <taxon>Magnetospirillaceae</taxon>
        <taxon>Paramagnetospirillum</taxon>
    </lineage>
</organism>
<comment type="caution">
    <text evidence="13">Lacks conserved residue(s) required for the propagation of feature annotation.</text>
</comment>
<dbReference type="PRINTS" id="PR00477">
    <property type="entry name" value="PHGLYCKINASE"/>
</dbReference>